<dbReference type="EC" id="3.-.-.-" evidence="3"/>
<gene>
    <name evidence="3" type="primary">yecD_2</name>
    <name evidence="3" type="ORF">SAMEA4384070_01456</name>
</gene>
<dbReference type="InterPro" id="IPR050272">
    <property type="entry name" value="Isochorismatase-like_hydrls"/>
</dbReference>
<evidence type="ECO:0000256" key="1">
    <source>
        <dbReference type="ARBA" id="ARBA00022801"/>
    </source>
</evidence>
<evidence type="ECO:0000313" key="3">
    <source>
        <dbReference type="EMBL" id="SNV96895.1"/>
    </source>
</evidence>
<keyword evidence="1 3" id="KW-0378">Hydrolase</keyword>
<organism evidence="3 4">
    <name type="scientific">Serratia ficaria</name>
    <dbReference type="NCBI Taxonomy" id="61651"/>
    <lineage>
        <taxon>Bacteria</taxon>
        <taxon>Pseudomonadati</taxon>
        <taxon>Pseudomonadota</taxon>
        <taxon>Gammaproteobacteria</taxon>
        <taxon>Enterobacterales</taxon>
        <taxon>Yersiniaceae</taxon>
        <taxon>Serratia</taxon>
    </lineage>
</organism>
<reference evidence="3 4" key="1">
    <citation type="submission" date="2017-06" db="EMBL/GenBank/DDBJ databases">
        <authorList>
            <consortium name="Pathogen Informatics"/>
        </authorList>
    </citation>
    <scope>NUCLEOTIDE SEQUENCE [LARGE SCALE GENOMIC DNA]</scope>
    <source>
        <strain evidence="3 4">NCTC12148</strain>
    </source>
</reference>
<dbReference type="Proteomes" id="UP000215134">
    <property type="component" value="Chromosome 1"/>
</dbReference>
<dbReference type="PANTHER" id="PTHR43540:SF14">
    <property type="entry name" value="ISOCHORISMATASE"/>
    <property type="match status" value="1"/>
</dbReference>
<accession>A0A240BMM1</accession>
<keyword evidence="4" id="KW-1185">Reference proteome</keyword>
<dbReference type="KEGG" id="sfj:SAMEA4384070_1456"/>
<protein>
    <submittedName>
        <fullName evidence="3">Isochorismatase family protein yecD</fullName>
        <ecNumber evidence="3">3.-.-.-</ecNumber>
    </submittedName>
</protein>
<dbReference type="PANTHER" id="PTHR43540">
    <property type="entry name" value="PEROXYUREIDOACRYLATE/UREIDOACRYLATE AMIDOHYDROLASE-RELATED"/>
    <property type="match status" value="1"/>
</dbReference>
<sequence>MKSALLVIDVQEGLFTPPPADAGAVVERINRLSAGARKAGAPVIFIQHQTAHQELPHGSDAWRLHAGLQVEEGDHRVEKTTPDSFLRTRLGPLLIANGVSRLVICGYSTEFCVDTTTRRAAGLGYPVTLAADAHTSHDKPHASGRQIREHHNATLSNIESFGVAINALPTADVRF</sequence>
<dbReference type="SUPFAM" id="SSF52499">
    <property type="entry name" value="Isochorismatase-like hydrolases"/>
    <property type="match status" value="1"/>
</dbReference>
<dbReference type="RefSeq" id="WP_095096388.1">
    <property type="nucleotide sequence ID" value="NZ_CABITV010000010.1"/>
</dbReference>
<dbReference type="InterPro" id="IPR000868">
    <property type="entry name" value="Isochorismatase-like_dom"/>
</dbReference>
<dbReference type="AlphaFoldDB" id="A0A240BMM1"/>
<dbReference type="STRING" id="1411141.GCA_001590885_02718"/>
<evidence type="ECO:0000259" key="2">
    <source>
        <dbReference type="Pfam" id="PF00857"/>
    </source>
</evidence>
<feature type="domain" description="Isochorismatase-like" evidence="2">
    <location>
        <begin position="3"/>
        <end position="159"/>
    </location>
</feature>
<dbReference type="GeneID" id="75026627"/>
<dbReference type="Gene3D" id="3.40.50.850">
    <property type="entry name" value="Isochorismatase-like"/>
    <property type="match status" value="1"/>
</dbReference>
<dbReference type="CDD" id="cd01014">
    <property type="entry name" value="nicotinamidase_related"/>
    <property type="match status" value="1"/>
</dbReference>
<dbReference type="EMBL" id="LT906479">
    <property type="protein sequence ID" value="SNV96895.1"/>
    <property type="molecule type" value="Genomic_DNA"/>
</dbReference>
<dbReference type="GO" id="GO:0016787">
    <property type="term" value="F:hydrolase activity"/>
    <property type="evidence" value="ECO:0007669"/>
    <property type="project" value="UniProtKB-KW"/>
</dbReference>
<dbReference type="InterPro" id="IPR036380">
    <property type="entry name" value="Isochorismatase-like_sf"/>
</dbReference>
<name>A0A240BMM1_SERFI</name>
<proteinExistence type="predicted"/>
<evidence type="ECO:0000313" key="4">
    <source>
        <dbReference type="Proteomes" id="UP000215134"/>
    </source>
</evidence>
<dbReference type="Pfam" id="PF00857">
    <property type="entry name" value="Isochorismatase"/>
    <property type="match status" value="1"/>
</dbReference>
<dbReference type="OrthoDB" id="1157330at2"/>